<dbReference type="Proteomes" id="UP000324585">
    <property type="component" value="Unassembled WGS sequence"/>
</dbReference>
<evidence type="ECO:0000256" key="10">
    <source>
        <dbReference type="ARBA" id="ARBA00049729"/>
    </source>
</evidence>
<dbReference type="InterPro" id="IPR039731">
    <property type="entry name" value="Rce1"/>
</dbReference>
<evidence type="ECO:0000256" key="7">
    <source>
        <dbReference type="ARBA" id="ARBA00022989"/>
    </source>
</evidence>
<feature type="transmembrane region" description="Helical" evidence="11">
    <location>
        <begin position="184"/>
        <end position="206"/>
    </location>
</feature>
<keyword evidence="6" id="KW-0256">Endoplasmic reticulum</keyword>
<dbReference type="GO" id="GO:0004222">
    <property type="term" value="F:metalloendopeptidase activity"/>
    <property type="evidence" value="ECO:0007669"/>
    <property type="project" value="InterPro"/>
</dbReference>
<keyword evidence="7 11" id="KW-1133">Transmembrane helix</keyword>
<comment type="similarity">
    <text evidence="2">Belongs to the peptidase U48 family.</text>
</comment>
<accession>A0A5J4YJ88</accession>
<dbReference type="AlphaFoldDB" id="A0A5J4YJ88"/>
<dbReference type="GO" id="GO:0071586">
    <property type="term" value="P:CAAX-box protein processing"/>
    <property type="evidence" value="ECO:0007669"/>
    <property type="project" value="InterPro"/>
</dbReference>
<dbReference type="EMBL" id="VRMN01000013">
    <property type="protein sequence ID" value="KAA8491459.1"/>
    <property type="molecule type" value="Genomic_DNA"/>
</dbReference>
<dbReference type="EC" id="3.4.26.1" evidence="10"/>
<feature type="domain" description="CAAX prenyl protease 2/Lysostaphin resistance protein A-like" evidence="12">
    <location>
        <begin position="151"/>
        <end position="260"/>
    </location>
</feature>
<feature type="transmembrane region" description="Helical" evidence="11">
    <location>
        <begin position="218"/>
        <end position="241"/>
    </location>
</feature>
<evidence type="ECO:0000256" key="1">
    <source>
        <dbReference type="ARBA" id="ARBA00004477"/>
    </source>
</evidence>
<reference evidence="14" key="1">
    <citation type="journal article" date="2019" name="Nat. Commun.">
        <title>Expansion of phycobilisome linker gene families in mesophilic red algae.</title>
        <authorList>
            <person name="Lee J."/>
            <person name="Kim D."/>
            <person name="Bhattacharya D."/>
            <person name="Yoon H.S."/>
        </authorList>
    </citation>
    <scope>NUCLEOTIDE SEQUENCE [LARGE SCALE GENOMIC DNA]</scope>
    <source>
        <strain evidence="14">CCMP 1328</strain>
    </source>
</reference>
<name>A0A5J4YJ88_PORPP</name>
<evidence type="ECO:0000259" key="12">
    <source>
        <dbReference type="Pfam" id="PF02517"/>
    </source>
</evidence>
<feature type="transmembrane region" description="Helical" evidence="11">
    <location>
        <begin position="59"/>
        <end position="78"/>
    </location>
</feature>
<keyword evidence="3 13" id="KW-0645">Protease</keyword>
<comment type="caution">
    <text evidence="13">The sequence shown here is derived from an EMBL/GenBank/DDBJ whole genome shotgun (WGS) entry which is preliminary data.</text>
</comment>
<feature type="transmembrane region" description="Helical" evidence="11">
    <location>
        <begin position="247"/>
        <end position="272"/>
    </location>
</feature>
<proteinExistence type="inferred from homology"/>
<protein>
    <recommendedName>
        <fullName evidence="10">intramembrane prenyl-peptidase Rce1</fullName>
        <ecNumber evidence="10">3.4.26.1</ecNumber>
    </recommendedName>
</protein>
<evidence type="ECO:0000256" key="3">
    <source>
        <dbReference type="ARBA" id="ARBA00022670"/>
    </source>
</evidence>
<sequence>MVTGFVSWPPPPPSPQIPCVAAVVGVVCVALAFVSVLYVPAIQKLPRNSPAGVRVRSLATLAVALLATLLCELLSLWLCVTQNNYDSMTCVEEVLNGIDLRRALLATCSSLALTLAIYVPDICYTVMSASVDQEQGRWTSWSSAFFPERGWIAARNYVLAPLSEELAFRAACVRVLLECPHCSFGTWVAVSLPAALFAIAHAHHVVERLRESSTSKHQIAVVTLFQLAYTLAFGLFAGWLYAQTRSVGAPIIAHVVCNVLQLPNFGGMLLVIRQRDIRCALLLLAQAFSYFMTWTCCTWILNFDALLYN</sequence>
<keyword evidence="5" id="KW-0378">Hydrolase</keyword>
<feature type="transmembrane region" description="Helical" evidence="11">
    <location>
        <begin position="20"/>
        <end position="39"/>
    </location>
</feature>
<comment type="subcellular location">
    <subcellularLocation>
        <location evidence="1">Endoplasmic reticulum membrane</location>
        <topology evidence="1">Multi-pass membrane protein</topology>
    </subcellularLocation>
</comment>
<keyword evidence="14" id="KW-1185">Reference proteome</keyword>
<dbReference type="PANTHER" id="PTHR13046:SF0">
    <property type="entry name" value="CAAX PRENYL PROTEASE 2"/>
    <property type="match status" value="1"/>
</dbReference>
<feature type="transmembrane region" description="Helical" evidence="11">
    <location>
        <begin position="279"/>
        <end position="301"/>
    </location>
</feature>
<evidence type="ECO:0000313" key="13">
    <source>
        <dbReference type="EMBL" id="KAA8491459.1"/>
    </source>
</evidence>
<gene>
    <name evidence="13" type="ORF">FVE85_2474</name>
</gene>
<evidence type="ECO:0000256" key="8">
    <source>
        <dbReference type="ARBA" id="ARBA00023136"/>
    </source>
</evidence>
<keyword evidence="8 11" id="KW-0472">Membrane</keyword>
<comment type="catalytic activity">
    <reaction evidence="9">
        <text>Hydrolyzes the peptide bond -P2-(S-farnesyl or geranylgeranyl)C-P1'-P2'-P3'-COOH where P1' and P2' are amino acids with aliphatic sidechains and P3' is any C-terminal residue.</text>
        <dbReference type="EC" id="3.4.26.1"/>
    </reaction>
</comment>
<evidence type="ECO:0000313" key="14">
    <source>
        <dbReference type="Proteomes" id="UP000324585"/>
    </source>
</evidence>
<evidence type="ECO:0000256" key="11">
    <source>
        <dbReference type="SAM" id="Phobius"/>
    </source>
</evidence>
<organism evidence="13 14">
    <name type="scientific">Porphyridium purpureum</name>
    <name type="common">Red alga</name>
    <name type="synonym">Porphyridium cruentum</name>
    <dbReference type="NCBI Taxonomy" id="35688"/>
    <lineage>
        <taxon>Eukaryota</taxon>
        <taxon>Rhodophyta</taxon>
        <taxon>Bangiophyceae</taxon>
        <taxon>Porphyridiales</taxon>
        <taxon>Porphyridiaceae</taxon>
        <taxon>Porphyridium</taxon>
    </lineage>
</organism>
<keyword evidence="4 11" id="KW-0812">Transmembrane</keyword>
<evidence type="ECO:0000256" key="2">
    <source>
        <dbReference type="ARBA" id="ARBA00006897"/>
    </source>
</evidence>
<dbReference type="Pfam" id="PF02517">
    <property type="entry name" value="Rce1-like"/>
    <property type="match status" value="1"/>
</dbReference>
<evidence type="ECO:0000256" key="4">
    <source>
        <dbReference type="ARBA" id="ARBA00022692"/>
    </source>
</evidence>
<evidence type="ECO:0000256" key="9">
    <source>
        <dbReference type="ARBA" id="ARBA00047280"/>
    </source>
</evidence>
<evidence type="ECO:0000256" key="5">
    <source>
        <dbReference type="ARBA" id="ARBA00022801"/>
    </source>
</evidence>
<dbReference type="GO" id="GO:0005789">
    <property type="term" value="C:endoplasmic reticulum membrane"/>
    <property type="evidence" value="ECO:0007669"/>
    <property type="project" value="UniProtKB-SubCell"/>
</dbReference>
<dbReference type="PANTHER" id="PTHR13046">
    <property type="entry name" value="PROTEASE U48 CAAX PRENYL PROTEASE RCE1"/>
    <property type="match status" value="1"/>
</dbReference>
<evidence type="ECO:0000256" key="6">
    <source>
        <dbReference type="ARBA" id="ARBA00022824"/>
    </source>
</evidence>
<dbReference type="OrthoDB" id="271604at2759"/>
<dbReference type="InterPro" id="IPR003675">
    <property type="entry name" value="Rce1/LyrA-like_dom"/>
</dbReference>